<dbReference type="AlphaFoldDB" id="A0A8G1QQT6"/>
<dbReference type="GeneID" id="37165376"/>
<proteinExistence type="predicted"/>
<protein>
    <submittedName>
        <fullName evidence="1">Uncharacterized protein</fullName>
    </submittedName>
</protein>
<keyword evidence="2" id="KW-1185">Reference proteome</keyword>
<dbReference type="EMBL" id="KZ825088">
    <property type="protein sequence ID" value="RAH52123.1"/>
    <property type="molecule type" value="Genomic_DNA"/>
</dbReference>
<reference evidence="1 2" key="1">
    <citation type="submission" date="2018-02" db="EMBL/GenBank/DDBJ databases">
        <title>The genomes of Aspergillus section Nigri reveals drivers in fungal speciation.</title>
        <authorList>
            <consortium name="DOE Joint Genome Institute"/>
            <person name="Vesth T.C."/>
            <person name="Nybo J."/>
            <person name="Theobald S."/>
            <person name="Brandl J."/>
            <person name="Frisvad J.C."/>
            <person name="Nielsen K.F."/>
            <person name="Lyhne E.K."/>
            <person name="Kogle M.E."/>
            <person name="Kuo A."/>
            <person name="Riley R."/>
            <person name="Clum A."/>
            <person name="Nolan M."/>
            <person name="Lipzen A."/>
            <person name="Salamov A."/>
            <person name="Henrissat B."/>
            <person name="Wiebenga A."/>
            <person name="De vries R.P."/>
            <person name="Grigoriev I.V."/>
            <person name="Mortensen U.H."/>
            <person name="Andersen M.R."/>
            <person name="Baker S.E."/>
        </authorList>
    </citation>
    <scope>NUCLEOTIDE SEQUENCE [LARGE SCALE GENOMIC DNA]</scope>
    <source>
        <strain evidence="1 2">CBS 112811</strain>
    </source>
</reference>
<sequence length="169" mass="17913">MWPGHDKCQCGFGTPASFGMNSGEYAEAKIQARTSPPDLPGVYFGVVKGRSRRQQVSIGLTAASSPIDPNGLPTDGHIPHPLPLSVLNPTKCLPVFATSRGLSCALAGQGRQIAPAGVCLPPFIHPPSQYRSQPVKGVSMLVRGLSDAILIAIPLFLLTACICERQGWR</sequence>
<dbReference type="Proteomes" id="UP000249526">
    <property type="component" value="Unassembled WGS sequence"/>
</dbReference>
<dbReference type="RefSeq" id="XP_025510045.1">
    <property type="nucleotide sequence ID" value="XM_025661974.1"/>
</dbReference>
<organism evidence="1 2">
    <name type="scientific">Aspergillus piperis CBS 112811</name>
    <dbReference type="NCBI Taxonomy" id="1448313"/>
    <lineage>
        <taxon>Eukaryota</taxon>
        <taxon>Fungi</taxon>
        <taxon>Dikarya</taxon>
        <taxon>Ascomycota</taxon>
        <taxon>Pezizomycotina</taxon>
        <taxon>Eurotiomycetes</taxon>
        <taxon>Eurotiomycetidae</taxon>
        <taxon>Eurotiales</taxon>
        <taxon>Aspergillaceae</taxon>
        <taxon>Aspergillus</taxon>
        <taxon>Aspergillus subgen. Circumdati</taxon>
    </lineage>
</organism>
<evidence type="ECO:0000313" key="2">
    <source>
        <dbReference type="Proteomes" id="UP000249526"/>
    </source>
</evidence>
<evidence type="ECO:0000313" key="1">
    <source>
        <dbReference type="EMBL" id="RAH52123.1"/>
    </source>
</evidence>
<name>A0A8G1QQT6_9EURO</name>
<accession>A0A8G1QQT6</accession>
<gene>
    <name evidence="1" type="ORF">BO85DRAFT_464229</name>
</gene>